<name>A0A7X9X576_9BURK</name>
<comment type="caution">
    <text evidence="2">The sequence shown here is derived from an EMBL/GenBank/DDBJ whole genome shotgun (WGS) entry which is preliminary data.</text>
</comment>
<accession>A0A7X9X576</accession>
<dbReference type="PANTHER" id="PTHR32305:SF15">
    <property type="entry name" value="PROTEIN RHSA-RELATED"/>
    <property type="match status" value="1"/>
</dbReference>
<dbReference type="InterPro" id="IPR022385">
    <property type="entry name" value="Rhs_assc_core"/>
</dbReference>
<evidence type="ECO:0000259" key="1">
    <source>
        <dbReference type="Pfam" id="PF03527"/>
    </source>
</evidence>
<organism evidence="2 3">
    <name type="scientific">Paraburkholderia antibiotica</name>
    <dbReference type="NCBI Taxonomy" id="2728839"/>
    <lineage>
        <taxon>Bacteria</taxon>
        <taxon>Pseudomonadati</taxon>
        <taxon>Pseudomonadota</taxon>
        <taxon>Betaproteobacteria</taxon>
        <taxon>Burkholderiales</taxon>
        <taxon>Burkholderiaceae</taxon>
        <taxon>Paraburkholderia</taxon>
    </lineage>
</organism>
<dbReference type="PRINTS" id="PR00394">
    <property type="entry name" value="RHSPROTEIN"/>
</dbReference>
<dbReference type="InterPro" id="IPR050708">
    <property type="entry name" value="T6SS_VgrG/RHS"/>
</dbReference>
<protein>
    <recommendedName>
        <fullName evidence="1">RHS protein conserved region domain-containing protein</fullName>
    </recommendedName>
</protein>
<dbReference type="Gene3D" id="2.180.10.10">
    <property type="entry name" value="RHS repeat-associated core"/>
    <property type="match status" value="1"/>
</dbReference>
<dbReference type="Pfam" id="PF03527">
    <property type="entry name" value="RHS"/>
    <property type="match status" value="1"/>
</dbReference>
<feature type="domain" description="RHS protein conserved region" evidence="1">
    <location>
        <begin position="214"/>
        <end position="246"/>
    </location>
</feature>
<dbReference type="PANTHER" id="PTHR32305">
    <property type="match status" value="1"/>
</dbReference>
<dbReference type="AlphaFoldDB" id="A0A7X9X576"/>
<dbReference type="EMBL" id="JABBFZ010000006">
    <property type="protein sequence ID" value="NML31664.1"/>
    <property type="molecule type" value="Genomic_DNA"/>
</dbReference>
<dbReference type="Proteomes" id="UP000583127">
    <property type="component" value="Unassembled WGS sequence"/>
</dbReference>
<dbReference type="InterPro" id="IPR001826">
    <property type="entry name" value="RHS"/>
</dbReference>
<evidence type="ECO:0000313" key="2">
    <source>
        <dbReference type="EMBL" id="NML31664.1"/>
    </source>
</evidence>
<proteinExistence type="predicted"/>
<sequence length="434" mass="49246">MSVGSTHDPRFVYVCRFPLCSLREPDGTTWLYGYDAANRLIEAKRYAKPPEADELARREPVAGGGMRLVDGSVRPLLEVSFAYDAFGRRTKKKVTRPDGGIERTFFTWDGDVLLMEERFGLPVKHEHVYRGLEFRRAQIVREEPEDVYSLPVAQRMHTLERHHEWQAASLYLHEPGSFVPLARLDEKLVEPAFLATGTDGRFVQVPAKTRHATYFYQNDHLGTPQEMVDESGKVVWLARYKAWGEVKRAPYGKADAVGADNRIRFQGQYHDEETELAYNLHRYYDVQSGRYISKDPIGLAGGINVYRYAPNPVEWVDPFGLSKSPVGAGRKQASSKANQNAKCPCRNKWEVNRFDRICSGNVPGVGYAKYVRDPGTGMWWSEDQTGHGNSAWKVYDKNGAWVADADVYGDYMNKHKSDTGKGIDFDSLKCKDAQ</sequence>
<reference evidence="2 3" key="1">
    <citation type="submission" date="2020-04" db="EMBL/GenBank/DDBJ databases">
        <title>Paraburkholderia sp. G-4-1-8 isolated from soil.</title>
        <authorList>
            <person name="Dahal R.H."/>
        </authorList>
    </citation>
    <scope>NUCLEOTIDE SEQUENCE [LARGE SCALE GENOMIC DNA]</scope>
    <source>
        <strain evidence="2 3">G-4-1-8</strain>
    </source>
</reference>
<keyword evidence="3" id="KW-1185">Reference proteome</keyword>
<evidence type="ECO:0000313" key="3">
    <source>
        <dbReference type="Proteomes" id="UP000583127"/>
    </source>
</evidence>
<dbReference type="NCBIfam" id="TIGR03696">
    <property type="entry name" value="Rhs_assc_core"/>
    <property type="match status" value="1"/>
</dbReference>
<gene>
    <name evidence="2" type="ORF">HHL14_12555</name>
</gene>
<dbReference type="RefSeq" id="WP_169497940.1">
    <property type="nucleotide sequence ID" value="NZ_JABBFZ010000006.1"/>
</dbReference>